<dbReference type="Proteomes" id="UP001152795">
    <property type="component" value="Unassembled WGS sequence"/>
</dbReference>
<evidence type="ECO:0000313" key="2">
    <source>
        <dbReference type="Proteomes" id="UP001152795"/>
    </source>
</evidence>
<keyword evidence="2" id="KW-1185">Reference proteome</keyword>
<dbReference type="AlphaFoldDB" id="A0A6S7FQE2"/>
<dbReference type="EMBL" id="CACRXK020000084">
    <property type="protein sequence ID" value="CAB3978036.1"/>
    <property type="molecule type" value="Genomic_DNA"/>
</dbReference>
<sequence length="125" mass="14696">MLINELHDDLKTEVYDEQSVRIITLTKTILDLSKLSVKLHQVDGGYIKIALMKYPNFINAIKEIPIRSLLDLPESALKKQCTEFLRRLEKLTVKYKPEELESLDPKELIKKFFDPADKLLKRLKW</sequence>
<comment type="caution">
    <text evidence="1">The sequence shown here is derived from an EMBL/GenBank/DDBJ whole genome shotgun (WGS) entry which is preliminary data.</text>
</comment>
<reference evidence="1" key="1">
    <citation type="submission" date="2020-04" db="EMBL/GenBank/DDBJ databases">
        <authorList>
            <person name="Alioto T."/>
            <person name="Alioto T."/>
            <person name="Gomez Garrido J."/>
        </authorList>
    </citation>
    <scope>NUCLEOTIDE SEQUENCE</scope>
    <source>
        <strain evidence="1">A484AB</strain>
    </source>
</reference>
<accession>A0A6S7FQE2</accession>
<organism evidence="1 2">
    <name type="scientific">Paramuricea clavata</name>
    <name type="common">Red gorgonian</name>
    <name type="synonym">Violescent sea-whip</name>
    <dbReference type="NCBI Taxonomy" id="317549"/>
    <lineage>
        <taxon>Eukaryota</taxon>
        <taxon>Metazoa</taxon>
        <taxon>Cnidaria</taxon>
        <taxon>Anthozoa</taxon>
        <taxon>Octocorallia</taxon>
        <taxon>Malacalcyonacea</taxon>
        <taxon>Plexauridae</taxon>
        <taxon>Paramuricea</taxon>
    </lineage>
</organism>
<protein>
    <submittedName>
        <fullName evidence="1">Uncharacterized protein</fullName>
    </submittedName>
</protein>
<gene>
    <name evidence="1" type="ORF">PACLA_8A013702</name>
</gene>
<proteinExistence type="predicted"/>
<evidence type="ECO:0000313" key="1">
    <source>
        <dbReference type="EMBL" id="CAB3978036.1"/>
    </source>
</evidence>
<name>A0A6S7FQE2_PARCT</name>